<evidence type="ECO:0000313" key="2">
    <source>
        <dbReference type="Proteomes" id="UP001432251"/>
    </source>
</evidence>
<protein>
    <submittedName>
        <fullName evidence="1">Tetratricopeptide repeat protein</fullName>
    </submittedName>
</protein>
<organism evidence="1 2">
    <name type="scientific">Streptomyces citrinus</name>
    <dbReference type="NCBI Taxonomy" id="3118173"/>
    <lineage>
        <taxon>Bacteria</taxon>
        <taxon>Bacillati</taxon>
        <taxon>Actinomycetota</taxon>
        <taxon>Actinomycetes</taxon>
        <taxon>Kitasatosporales</taxon>
        <taxon>Streptomycetaceae</taxon>
        <taxon>Streptomyces</taxon>
    </lineage>
</organism>
<dbReference type="Proteomes" id="UP001432251">
    <property type="component" value="Chromosome"/>
</dbReference>
<name>A0ACD5A8C5_9ACTN</name>
<evidence type="ECO:0000313" key="1">
    <source>
        <dbReference type="EMBL" id="WWQ63340.1"/>
    </source>
</evidence>
<accession>A0ACD5A8C5</accession>
<proteinExistence type="predicted"/>
<gene>
    <name evidence="1" type="ORF">V2W30_08265</name>
</gene>
<keyword evidence="2" id="KW-1185">Reference proteome</keyword>
<sequence>MAPRFSGRTAVAACALALALTGGAVVTGGSGGGGPDPAPAAVAPAAPPPGPGLGSAGLDRGVRALQSRLRSQPKDFTAWATLGTAYVEQARTLGDPSRYAEAQRALDRSLKLRPDGNDAALAGRAALAAARHDFRGALRDARRALAVNPYGERALAVRIDALVELGRYADAARAADEADARRPGVPVFTRFSYVRELRGDVTGARRVLEQALAGSSASGDVAYVTTALGQLAWRQGDVKGAMKWCGRALRADAGSVAALECRGRARAGKGDLAGAVRDLRDVVARYPLPGPLVALGELYDARGESKAAREQYGLVAAWTRLARANGVDVDLDTALAAADHGDRAAALRAARAEWGRRHTVHTADALAWALHVNGRDAQALRYARFATRTGFPDASFFYHRGSSRGARSGGSGWAARSA</sequence>
<reference evidence="1" key="1">
    <citation type="journal article" date="2025" name="Int. J. Syst. Evol. Microbiol.">
        <title>Streptomyces citrinus sp. nov., with yellow diffusible pigment.</title>
        <authorList>
            <person name="He Y."/>
            <person name="Yang E."/>
            <person name="Xu J."/>
            <person name="Sun Y."/>
            <person name="Sun L."/>
        </authorList>
    </citation>
    <scope>NUCLEOTIDE SEQUENCE</scope>
    <source>
        <strain evidence="1">Q6</strain>
    </source>
</reference>
<dbReference type="EMBL" id="CP146022">
    <property type="protein sequence ID" value="WWQ63340.1"/>
    <property type="molecule type" value="Genomic_DNA"/>
</dbReference>